<keyword evidence="4" id="KW-1185">Reference proteome</keyword>
<dbReference type="InterPro" id="IPR002589">
    <property type="entry name" value="Macro_dom"/>
</dbReference>
<dbReference type="eggNOG" id="COG2110">
    <property type="taxonomic scope" value="Bacteria"/>
</dbReference>
<evidence type="ECO:0000256" key="1">
    <source>
        <dbReference type="ARBA" id="ARBA00035885"/>
    </source>
</evidence>
<protein>
    <submittedName>
        <fullName evidence="3">Putative phosphatase</fullName>
    </submittedName>
</protein>
<dbReference type="RefSeq" id="WP_023493235.1">
    <property type="nucleotide sequence ID" value="NZ_AYLO01000009.1"/>
</dbReference>
<name>V5C155_9GAMM</name>
<dbReference type="SMART" id="SM00506">
    <property type="entry name" value="A1pp"/>
    <property type="match status" value="1"/>
</dbReference>
<gene>
    <name evidence="3" type="ORF">MGMO_9c00200</name>
</gene>
<evidence type="ECO:0000313" key="4">
    <source>
        <dbReference type="Proteomes" id="UP000017842"/>
    </source>
</evidence>
<dbReference type="PANTHER" id="PTHR12521:SF0">
    <property type="entry name" value="ADP-RIBOSE GLYCOHYDROLASE OARD1"/>
    <property type="match status" value="1"/>
</dbReference>
<dbReference type="GO" id="GO:0140291">
    <property type="term" value="P:peptidyl-glutamate ADP-deribosylation"/>
    <property type="evidence" value="ECO:0007669"/>
    <property type="project" value="TreeGrafter"/>
</dbReference>
<dbReference type="PATRIC" id="fig|1116472.3.peg.317"/>
<dbReference type="InterPro" id="IPR050892">
    <property type="entry name" value="ADP-ribose_metab_enzymes"/>
</dbReference>
<accession>V5C155</accession>
<dbReference type="AlphaFoldDB" id="V5C155"/>
<comment type="catalytic activity">
    <reaction evidence="1">
        <text>an N-(ADP-alpha-D-ribosyl)-thymidine in DNA + H2O = a thymidine in DNA + ADP-D-ribose</text>
        <dbReference type="Rhea" id="RHEA:71655"/>
        <dbReference type="Rhea" id="RHEA-COMP:13556"/>
        <dbReference type="Rhea" id="RHEA-COMP:18051"/>
        <dbReference type="ChEBI" id="CHEBI:15377"/>
        <dbReference type="ChEBI" id="CHEBI:57967"/>
        <dbReference type="ChEBI" id="CHEBI:137386"/>
        <dbReference type="ChEBI" id="CHEBI:191199"/>
    </reaction>
    <physiologicalReaction direction="left-to-right" evidence="1">
        <dbReference type="Rhea" id="RHEA:71656"/>
    </physiologicalReaction>
</comment>
<dbReference type="PROSITE" id="PS51154">
    <property type="entry name" value="MACRO"/>
    <property type="match status" value="1"/>
</dbReference>
<dbReference type="Proteomes" id="UP000017842">
    <property type="component" value="Unassembled WGS sequence"/>
</dbReference>
<evidence type="ECO:0000313" key="3">
    <source>
        <dbReference type="EMBL" id="ESS73824.1"/>
    </source>
</evidence>
<proteinExistence type="predicted"/>
<dbReference type="Pfam" id="PF01661">
    <property type="entry name" value="Macro"/>
    <property type="match status" value="1"/>
</dbReference>
<dbReference type="PANTHER" id="PTHR12521">
    <property type="entry name" value="PROTEIN C6ORF130"/>
    <property type="match status" value="1"/>
</dbReference>
<dbReference type="EMBL" id="AYLO01000009">
    <property type="protein sequence ID" value="ESS73824.1"/>
    <property type="molecule type" value="Genomic_DNA"/>
</dbReference>
<dbReference type="OrthoDB" id="9780211at2"/>
<dbReference type="InterPro" id="IPR043472">
    <property type="entry name" value="Macro_dom-like"/>
</dbReference>
<dbReference type="SUPFAM" id="SSF52949">
    <property type="entry name" value="Macro domain-like"/>
    <property type="match status" value="1"/>
</dbReference>
<sequence>MIYKVEGDILLSKAQAIVHGVGVNDPMDKGLALKLRNKYPSLQKDLDRWCHQHNTKPGEAWMWVGQNNMRIVNLITHENMESNDHHYDKATLSNIRHALTVLVKMIAFEKLTSIALPRLGTGLGDLDWDDVWPLIENNLGGLDIPVYVYVVYHPGLPADEPAV</sequence>
<comment type="caution">
    <text evidence="3">The sequence shown here is derived from an EMBL/GenBank/DDBJ whole genome shotgun (WGS) entry which is preliminary data.</text>
</comment>
<organism evidence="3 4">
    <name type="scientific">Methyloglobulus morosus KoM1</name>
    <dbReference type="NCBI Taxonomy" id="1116472"/>
    <lineage>
        <taxon>Bacteria</taxon>
        <taxon>Pseudomonadati</taxon>
        <taxon>Pseudomonadota</taxon>
        <taxon>Gammaproteobacteria</taxon>
        <taxon>Methylococcales</taxon>
        <taxon>Methylococcaceae</taxon>
        <taxon>Methyloglobulus</taxon>
    </lineage>
</organism>
<reference evidence="3 4" key="1">
    <citation type="journal article" date="2013" name="Genome Announc.">
        <title>Draft Genome Sequence of the Methanotrophic Gammaproteobacterium Methyloglobulus morosus DSM 22980 Strain KoM1.</title>
        <authorList>
            <person name="Poehlein A."/>
            <person name="Deutzmann J.S."/>
            <person name="Daniel R."/>
            <person name="Simeonova D.D."/>
        </authorList>
    </citation>
    <scope>NUCLEOTIDE SEQUENCE [LARGE SCALE GENOMIC DNA]</scope>
    <source>
        <strain evidence="3 4">KoM1</strain>
    </source>
</reference>
<evidence type="ECO:0000259" key="2">
    <source>
        <dbReference type="PROSITE" id="PS51154"/>
    </source>
</evidence>
<feature type="domain" description="Macro" evidence="2">
    <location>
        <begin position="1"/>
        <end position="163"/>
    </location>
</feature>
<dbReference type="STRING" id="1116472.MGMO_9c00200"/>
<dbReference type="Gene3D" id="3.40.220.10">
    <property type="entry name" value="Leucine Aminopeptidase, subunit E, domain 1"/>
    <property type="match status" value="1"/>
</dbReference>